<gene>
    <name evidence="5" type="ORF">SAMN05444365_11296</name>
</gene>
<evidence type="ECO:0000313" key="5">
    <source>
        <dbReference type="EMBL" id="SDZ38966.1"/>
    </source>
</evidence>
<evidence type="ECO:0000313" key="6">
    <source>
        <dbReference type="Proteomes" id="UP000242415"/>
    </source>
</evidence>
<dbReference type="PANTHER" id="PTHR11527">
    <property type="entry name" value="HEAT-SHOCK PROTEIN 20 FAMILY MEMBER"/>
    <property type="match status" value="1"/>
</dbReference>
<dbReference type="AlphaFoldDB" id="A0A1H3SLT9"/>
<evidence type="ECO:0000256" key="2">
    <source>
        <dbReference type="RuleBase" id="RU003616"/>
    </source>
</evidence>
<dbReference type="InterPro" id="IPR002068">
    <property type="entry name" value="A-crystallin/Hsp20_dom"/>
</dbReference>
<dbReference type="CDD" id="cd06464">
    <property type="entry name" value="ACD_sHsps-like"/>
    <property type="match status" value="1"/>
</dbReference>
<dbReference type="InterPro" id="IPR008978">
    <property type="entry name" value="HSP20-like_chaperone"/>
</dbReference>
<protein>
    <submittedName>
        <fullName evidence="5">HSP20 family protein</fullName>
    </submittedName>
</protein>
<comment type="similarity">
    <text evidence="1 2">Belongs to the small heat shock protein (HSP20) family.</text>
</comment>
<evidence type="ECO:0000259" key="4">
    <source>
        <dbReference type="PROSITE" id="PS01031"/>
    </source>
</evidence>
<dbReference type="SUPFAM" id="SSF49764">
    <property type="entry name" value="HSP20-like chaperones"/>
    <property type="match status" value="1"/>
</dbReference>
<feature type="compositionally biased region" description="Basic and acidic residues" evidence="3">
    <location>
        <begin position="160"/>
        <end position="182"/>
    </location>
</feature>
<dbReference type="STRING" id="405436.SAMN05444365_11296"/>
<sequence>MVLGNLQRLGSQLGRLVGRRGGPPDLEMHPTDGGWQVTARLPGVAPEEVAVEVDAGQLRIRARSEAEVNADHGMPGMGAAHRTFEYQLRLPSEVDADRMDAVMDHGLLTVTMPRGPASRRSITVGRPAYETPRSVANRRRTTVDDHEPPRARMNPGRIDPAADREMHHPNVGEAEISRQQDG</sequence>
<evidence type="ECO:0000256" key="1">
    <source>
        <dbReference type="PROSITE-ProRule" id="PRU00285"/>
    </source>
</evidence>
<dbReference type="EMBL" id="FNPH01000012">
    <property type="protein sequence ID" value="SDZ38966.1"/>
    <property type="molecule type" value="Genomic_DNA"/>
</dbReference>
<evidence type="ECO:0000256" key="3">
    <source>
        <dbReference type="SAM" id="MobiDB-lite"/>
    </source>
</evidence>
<feature type="compositionally biased region" description="Basic and acidic residues" evidence="3">
    <location>
        <begin position="141"/>
        <end position="150"/>
    </location>
</feature>
<feature type="region of interest" description="Disordered" evidence="3">
    <location>
        <begin position="125"/>
        <end position="182"/>
    </location>
</feature>
<keyword evidence="6" id="KW-1185">Reference proteome</keyword>
<accession>A0A1H3SLT9</accession>
<organism evidence="5 6">
    <name type="scientific">Micromonospora pattaloongensis</name>
    <dbReference type="NCBI Taxonomy" id="405436"/>
    <lineage>
        <taxon>Bacteria</taxon>
        <taxon>Bacillati</taxon>
        <taxon>Actinomycetota</taxon>
        <taxon>Actinomycetes</taxon>
        <taxon>Micromonosporales</taxon>
        <taxon>Micromonosporaceae</taxon>
        <taxon>Micromonospora</taxon>
    </lineage>
</organism>
<proteinExistence type="inferred from homology"/>
<dbReference type="Gene3D" id="2.60.40.790">
    <property type="match status" value="1"/>
</dbReference>
<dbReference type="Pfam" id="PF00011">
    <property type="entry name" value="HSP20"/>
    <property type="match status" value="1"/>
</dbReference>
<dbReference type="InterPro" id="IPR031107">
    <property type="entry name" value="Small_HSP"/>
</dbReference>
<feature type="domain" description="SHSP" evidence="4">
    <location>
        <begin position="17"/>
        <end position="127"/>
    </location>
</feature>
<reference evidence="6" key="1">
    <citation type="submission" date="2016-10" db="EMBL/GenBank/DDBJ databases">
        <authorList>
            <person name="Varghese N."/>
            <person name="Submissions S."/>
        </authorList>
    </citation>
    <scope>NUCLEOTIDE SEQUENCE [LARGE SCALE GENOMIC DNA]</scope>
    <source>
        <strain evidence="6">DSM 45245</strain>
    </source>
</reference>
<name>A0A1H3SLT9_9ACTN</name>
<dbReference type="Proteomes" id="UP000242415">
    <property type="component" value="Unassembled WGS sequence"/>
</dbReference>
<dbReference type="PROSITE" id="PS01031">
    <property type="entry name" value="SHSP"/>
    <property type="match status" value="1"/>
</dbReference>